<protein>
    <submittedName>
        <fullName evidence="1">Uncharacterized protein</fullName>
    </submittedName>
</protein>
<dbReference type="EMBL" id="BK059106">
    <property type="protein sequence ID" value="DAE31244.1"/>
    <property type="molecule type" value="Genomic_DNA"/>
</dbReference>
<evidence type="ECO:0000313" key="1">
    <source>
        <dbReference type="EMBL" id="DAE31244.1"/>
    </source>
</evidence>
<sequence>MQDKATLRSDPSGIQGYTFCRGQASDVPITTGWNLILQKKKDEFDLRLKCAFFQREA</sequence>
<organism evidence="1">
    <name type="scientific">virus sp. ctHG14</name>
    <dbReference type="NCBI Taxonomy" id="2827626"/>
    <lineage>
        <taxon>Viruses</taxon>
    </lineage>
</organism>
<name>A0A8S5RJT5_9VIRU</name>
<accession>A0A8S5RJT5</accession>
<proteinExistence type="predicted"/>
<reference evidence="1" key="1">
    <citation type="journal article" date="2021" name="Proc. Natl. Acad. Sci. U.S.A.">
        <title>A Catalog of Tens of Thousands of Viruses from Human Metagenomes Reveals Hidden Associations with Chronic Diseases.</title>
        <authorList>
            <person name="Tisza M.J."/>
            <person name="Buck C.B."/>
        </authorList>
    </citation>
    <scope>NUCLEOTIDE SEQUENCE</scope>
    <source>
        <strain evidence="1">CtHG14</strain>
    </source>
</reference>